<dbReference type="InterPro" id="IPR029017">
    <property type="entry name" value="Enolase-like_N"/>
</dbReference>
<evidence type="ECO:0000256" key="3">
    <source>
        <dbReference type="ARBA" id="ARBA00022842"/>
    </source>
</evidence>
<dbReference type="GO" id="GO:0016052">
    <property type="term" value="P:carbohydrate catabolic process"/>
    <property type="evidence" value="ECO:0007669"/>
    <property type="project" value="TreeGrafter"/>
</dbReference>
<dbReference type="PANTHER" id="PTHR13794:SF58">
    <property type="entry name" value="MITOCHONDRIAL ENOLASE SUPERFAMILY MEMBER 1"/>
    <property type="match status" value="1"/>
</dbReference>
<evidence type="ECO:0000313" key="7">
    <source>
        <dbReference type="EMBL" id="KZM34667.1"/>
    </source>
</evidence>
<evidence type="ECO:0000256" key="2">
    <source>
        <dbReference type="ARBA" id="ARBA00022723"/>
    </source>
</evidence>
<comment type="cofactor">
    <cofactor evidence="1">
        <name>Mg(2+)</name>
        <dbReference type="ChEBI" id="CHEBI:18420"/>
    </cofactor>
</comment>
<gene>
    <name evidence="7" type="primary">mdlA</name>
    <name evidence="7" type="ORF">OJAG_27020</name>
</gene>
<feature type="region of interest" description="Disordered" evidence="4">
    <location>
        <begin position="157"/>
        <end position="183"/>
    </location>
</feature>
<dbReference type="InterPro" id="IPR036849">
    <property type="entry name" value="Enolase-like_C_sf"/>
</dbReference>
<dbReference type="SUPFAM" id="SSF54826">
    <property type="entry name" value="Enolase N-terminal domain-like"/>
    <property type="match status" value="1"/>
</dbReference>
<keyword evidence="3" id="KW-0460">Magnesium</keyword>
<dbReference type="STRING" id="43678.OJAG_27020"/>
<dbReference type="GO" id="GO:0016836">
    <property type="term" value="F:hydro-lyase activity"/>
    <property type="evidence" value="ECO:0007669"/>
    <property type="project" value="TreeGrafter"/>
</dbReference>
<keyword evidence="7" id="KW-0413">Isomerase</keyword>
<evidence type="ECO:0000259" key="5">
    <source>
        <dbReference type="Pfam" id="PF02746"/>
    </source>
</evidence>
<dbReference type="EMBL" id="LRIE01000078">
    <property type="protein sequence ID" value="KZM34667.1"/>
    <property type="molecule type" value="Genomic_DNA"/>
</dbReference>
<dbReference type="PANTHER" id="PTHR13794">
    <property type="entry name" value="ENOLASE SUPERFAMILY, MANDELATE RACEMASE"/>
    <property type="match status" value="1"/>
</dbReference>
<dbReference type="InterPro" id="IPR013341">
    <property type="entry name" value="Mandelate_racemase_N_dom"/>
</dbReference>
<keyword evidence="2" id="KW-0479">Metal-binding</keyword>
<feature type="region of interest" description="Disordered" evidence="4">
    <location>
        <begin position="441"/>
        <end position="477"/>
    </location>
</feature>
<dbReference type="PATRIC" id="fig|43678.3.peg.2829"/>
<name>A0A161XDB6_9CELL</name>
<feature type="domain" description="Mandelate racemase/muconate lactonizing enzyme N-terminal" evidence="5">
    <location>
        <begin position="14"/>
        <end position="138"/>
    </location>
</feature>
<dbReference type="Gene3D" id="3.20.20.120">
    <property type="entry name" value="Enolase-like C-terminal domain"/>
    <property type="match status" value="1"/>
</dbReference>
<organism evidence="7 8">
    <name type="scientific">Oerskovia enterophila</name>
    <dbReference type="NCBI Taxonomy" id="43678"/>
    <lineage>
        <taxon>Bacteria</taxon>
        <taxon>Bacillati</taxon>
        <taxon>Actinomycetota</taxon>
        <taxon>Actinomycetes</taxon>
        <taxon>Micrococcales</taxon>
        <taxon>Cellulomonadaceae</taxon>
        <taxon>Oerskovia</taxon>
    </lineage>
</organism>
<reference evidence="7 8" key="1">
    <citation type="submission" date="2016-01" db="EMBL/GenBank/DDBJ databases">
        <title>Genome sequence of Oerskovia enterophila VJag, an agar and cellulose degrading bacterium.</title>
        <authorList>
            <person name="Poehlein A."/>
            <person name="Jag V."/>
            <person name="Bengelsdorf F."/>
            <person name="Duerre P."/>
            <person name="Daniel R."/>
        </authorList>
    </citation>
    <scope>NUCLEOTIDE SEQUENCE [LARGE SCALE GENOMIC DNA]</scope>
    <source>
        <strain evidence="7 8">VJag</strain>
    </source>
</reference>
<feature type="domain" description="Enolase C-terminal" evidence="6">
    <location>
        <begin position="258"/>
        <end position="434"/>
    </location>
</feature>
<dbReference type="InterPro" id="IPR046945">
    <property type="entry name" value="RHMD-like"/>
</dbReference>
<dbReference type="SUPFAM" id="SSF51604">
    <property type="entry name" value="Enolase C-terminal domain-like"/>
    <property type="match status" value="1"/>
</dbReference>
<evidence type="ECO:0000256" key="1">
    <source>
        <dbReference type="ARBA" id="ARBA00001946"/>
    </source>
</evidence>
<dbReference type="Proteomes" id="UP000076447">
    <property type="component" value="Unassembled WGS sequence"/>
</dbReference>
<dbReference type="Gene3D" id="3.30.390.10">
    <property type="entry name" value="Enolase-like, N-terminal domain"/>
    <property type="match status" value="1"/>
</dbReference>
<dbReference type="GO" id="GO:0018838">
    <property type="term" value="F:mandelate racemase activity"/>
    <property type="evidence" value="ECO:0007669"/>
    <property type="project" value="UniProtKB-EC"/>
</dbReference>
<dbReference type="EC" id="5.1.2.2" evidence="7"/>
<feature type="compositionally biased region" description="Low complexity" evidence="4">
    <location>
        <begin position="450"/>
        <end position="467"/>
    </location>
</feature>
<dbReference type="InterPro" id="IPR029065">
    <property type="entry name" value="Enolase_C-like"/>
</dbReference>
<dbReference type="AlphaFoldDB" id="A0A161XDB6"/>
<proteinExistence type="predicted"/>
<evidence type="ECO:0000256" key="4">
    <source>
        <dbReference type="SAM" id="MobiDB-lite"/>
    </source>
</evidence>
<dbReference type="GO" id="GO:0000287">
    <property type="term" value="F:magnesium ion binding"/>
    <property type="evidence" value="ECO:0007669"/>
    <property type="project" value="TreeGrafter"/>
</dbReference>
<dbReference type="Pfam" id="PF13378">
    <property type="entry name" value="MR_MLE_C"/>
    <property type="match status" value="1"/>
</dbReference>
<protein>
    <submittedName>
        <fullName evidence="7">Mandelate racemase</fullName>
        <ecNumber evidence="7">5.1.2.2</ecNumber>
    </submittedName>
</protein>
<dbReference type="Pfam" id="PF02746">
    <property type="entry name" value="MR_MLE_N"/>
    <property type="match status" value="1"/>
</dbReference>
<evidence type="ECO:0000313" key="8">
    <source>
        <dbReference type="Proteomes" id="UP000076447"/>
    </source>
</evidence>
<accession>A0A161XDB6</accession>
<sequence>MSRGGFARITDVRTSTTVVALPQPLQLGAMTVTRREYVGVQVRALLPDGAEVTGVSYALTREAPMAEVVERLVAPHVVGRDLPVGDPAAGVRAAWDAALRGSAIVGRVGLVRRAIGLVDVALWDVAGKVAGVPVWRLLESGAPARVPSSAHGAYGAAVVPDDGTGVGPSTRPDLRAGEGASGPVAPAARPAILVAAYPTPGRTARDVADEVLDRAREGWPLLKISRSPDRDLMRGLLAILRDELPGATGRETEAGRSGVVVDVGFGWRDADDALADLDAWGIGGPAGAGAPALAWLEDPVLPEDADGAARIREVTGLPLAIGDEVTDPEVFARLAALGALDVARVDVVGIGGITAADPLVRSWQDAGLVTSSHVYPEVSVHLGGAAGIGVETFERSPQGNPYDPAPLLVEGGPTFSDGTALPPEAPGLGFTLSPAYFTFETEPSRPSVRSASGIGSGTTTGSCSTDGNRMLDDQEEP</sequence>
<comment type="caution">
    <text evidence="7">The sequence shown here is derived from an EMBL/GenBank/DDBJ whole genome shotgun (WGS) entry which is preliminary data.</text>
</comment>
<evidence type="ECO:0000259" key="6">
    <source>
        <dbReference type="Pfam" id="PF13378"/>
    </source>
</evidence>